<dbReference type="RefSeq" id="WP_053174152.1">
    <property type="nucleotide sequence ID" value="NZ_LFYT02000010.1"/>
</dbReference>
<evidence type="ECO:0000256" key="1">
    <source>
        <dbReference type="SAM" id="Phobius"/>
    </source>
</evidence>
<keyword evidence="1" id="KW-1133">Transmembrane helix</keyword>
<keyword evidence="1" id="KW-0472">Membrane</keyword>
<dbReference type="OrthoDB" id="9128717at2"/>
<proteinExistence type="predicted"/>
<reference evidence="2" key="1">
    <citation type="submission" date="2017-04" db="EMBL/GenBank/DDBJ databases">
        <title>Unexpected and diverse lifestyles within the genus Limnohabitans.</title>
        <authorList>
            <person name="Kasalicky V."/>
            <person name="Mehrshad M."/>
            <person name="Andrei S.-A."/>
            <person name="Salcher M."/>
            <person name="Kratochvilova H."/>
            <person name="Simek K."/>
            <person name="Ghai R."/>
        </authorList>
    </citation>
    <scope>NUCLEOTIDE SEQUENCE [LARGE SCALE GENOMIC DNA]</scope>
    <source>
        <strain evidence="2">II-D5</strain>
    </source>
</reference>
<comment type="caution">
    <text evidence="2">The sequence shown here is derived from an EMBL/GenBank/DDBJ whole genome shotgun (WGS) entry which is preliminary data.</text>
</comment>
<dbReference type="AlphaFoldDB" id="A0A2T7UE17"/>
<dbReference type="Proteomes" id="UP000037507">
    <property type="component" value="Unassembled WGS sequence"/>
</dbReference>
<keyword evidence="3" id="KW-1185">Reference proteome</keyword>
<name>A0A2T7UE17_9BURK</name>
<dbReference type="EMBL" id="LFYT02000010">
    <property type="protein sequence ID" value="PVE42858.1"/>
    <property type="molecule type" value="Genomic_DNA"/>
</dbReference>
<dbReference type="STRING" id="1293045.H663_14075"/>
<gene>
    <name evidence="2" type="ORF">H663_010140</name>
</gene>
<evidence type="ECO:0000313" key="3">
    <source>
        <dbReference type="Proteomes" id="UP000037507"/>
    </source>
</evidence>
<feature type="transmembrane region" description="Helical" evidence="1">
    <location>
        <begin position="6"/>
        <end position="25"/>
    </location>
</feature>
<sequence>MSTLTINFIVCCTAILVFVAVGLFLQSRRNKKRPNLQTFQDELATVKEDGVNYPSPTVTQKGLPSAIFFGTDIQNAAVTVRPIPLEKMNFFDSVPVVNQSLGVASRISALMQAAPSLLVAHSQSGKQLMEVVVNGPLLRAADGNGFRAMTTSGRGINEHARLFETTDLGNLVNATAVWQLASVIVAQKHLADISQKLTELKEAVDAISTFLDEGRRSVIKGTYRYLKQAYEVLTQGELSPAIRGELEACERELLAIQDHLIAECRTQTRAVPKDEDTFGTDSLHKNTVQKYNKLSNIISDLDLCVKTHALNWYVLSLYPGEQSLKVARRKDIEQVLLQFGDLEQAIDKQSQIDLSKFKAFWNSDDTLEGRKNDVSREVKNVQNQLSRTGSSTTSQLTNTKSLLLERDCSTQLIVELFDGQVKQIRQRELVTS</sequence>
<evidence type="ECO:0000313" key="2">
    <source>
        <dbReference type="EMBL" id="PVE42858.1"/>
    </source>
</evidence>
<keyword evidence="1" id="KW-0812">Transmembrane</keyword>
<organism evidence="2 3">
    <name type="scientific">Limnohabitans planktonicus II-D5</name>
    <dbReference type="NCBI Taxonomy" id="1293045"/>
    <lineage>
        <taxon>Bacteria</taxon>
        <taxon>Pseudomonadati</taxon>
        <taxon>Pseudomonadota</taxon>
        <taxon>Betaproteobacteria</taxon>
        <taxon>Burkholderiales</taxon>
        <taxon>Comamonadaceae</taxon>
        <taxon>Limnohabitans</taxon>
    </lineage>
</organism>
<accession>A0A2T7UE17</accession>
<protein>
    <submittedName>
        <fullName evidence="2">Uncharacterized protein</fullName>
    </submittedName>
</protein>